<keyword evidence="2" id="KW-1133">Transmembrane helix</keyword>
<keyword evidence="4" id="KW-1185">Reference proteome</keyword>
<reference evidence="3" key="1">
    <citation type="journal article" date="2014" name="Int. J. Syst. Evol. Microbiol.">
        <title>Complete genome of a new Firmicutes species belonging to the dominant human colonic microbiota ('Ruminococcus bicirculans') reveals two chromosomes and a selective capacity to utilize plant glucans.</title>
        <authorList>
            <consortium name="NISC Comparative Sequencing Program"/>
            <person name="Wegmann U."/>
            <person name="Louis P."/>
            <person name="Goesmann A."/>
            <person name="Henrissat B."/>
            <person name="Duncan S.H."/>
            <person name="Flint H.J."/>
        </authorList>
    </citation>
    <scope>NUCLEOTIDE SEQUENCE</scope>
    <source>
        <strain evidence="3">JCM 17590</strain>
    </source>
</reference>
<dbReference type="RefSeq" id="WP_344792169.1">
    <property type="nucleotide sequence ID" value="NZ_BAABBV010000001.1"/>
</dbReference>
<name>A0ABP7ZM78_9MICO</name>
<evidence type="ECO:0000313" key="4">
    <source>
        <dbReference type="Proteomes" id="UP001415169"/>
    </source>
</evidence>
<feature type="transmembrane region" description="Helical" evidence="2">
    <location>
        <begin position="119"/>
        <end position="137"/>
    </location>
</feature>
<evidence type="ECO:0000256" key="1">
    <source>
        <dbReference type="SAM" id="MobiDB-lite"/>
    </source>
</evidence>
<gene>
    <name evidence="3" type="ORF">GCM10022286_25450</name>
</gene>
<protein>
    <submittedName>
        <fullName evidence="3">Uncharacterized protein</fullName>
    </submittedName>
</protein>
<comment type="caution">
    <text evidence="3">The sequence shown here is derived from an EMBL/GenBank/DDBJ whole genome shotgun (WGS) entry which is preliminary data.</text>
</comment>
<accession>A0ABP7ZM78</accession>
<dbReference type="Proteomes" id="UP001415169">
    <property type="component" value="Unassembled WGS sequence"/>
</dbReference>
<proteinExistence type="predicted"/>
<evidence type="ECO:0000313" key="3">
    <source>
        <dbReference type="EMBL" id="GAA4164085.1"/>
    </source>
</evidence>
<reference evidence="3" key="2">
    <citation type="submission" date="2023-12" db="EMBL/GenBank/DDBJ databases">
        <authorList>
            <person name="Sun Q."/>
            <person name="Inoue M."/>
        </authorList>
    </citation>
    <scope>NUCLEOTIDE SEQUENCE</scope>
    <source>
        <strain evidence="3">JCM 17590</strain>
    </source>
</reference>
<organism evidence="3 4">
    <name type="scientific">Gryllotalpicola daejeonensis</name>
    <dbReference type="NCBI Taxonomy" id="993087"/>
    <lineage>
        <taxon>Bacteria</taxon>
        <taxon>Bacillati</taxon>
        <taxon>Actinomycetota</taxon>
        <taxon>Actinomycetes</taxon>
        <taxon>Micrococcales</taxon>
        <taxon>Microbacteriaceae</taxon>
        <taxon>Gryllotalpicola</taxon>
    </lineage>
</organism>
<evidence type="ECO:0000256" key="2">
    <source>
        <dbReference type="SAM" id="Phobius"/>
    </source>
</evidence>
<feature type="transmembrane region" description="Helical" evidence="2">
    <location>
        <begin position="78"/>
        <end position="99"/>
    </location>
</feature>
<feature type="compositionally biased region" description="Low complexity" evidence="1">
    <location>
        <begin position="24"/>
        <end position="52"/>
    </location>
</feature>
<keyword evidence="2" id="KW-0472">Membrane</keyword>
<feature type="compositionally biased region" description="Basic and acidic residues" evidence="1">
    <location>
        <begin position="1"/>
        <end position="23"/>
    </location>
</feature>
<feature type="region of interest" description="Disordered" evidence="1">
    <location>
        <begin position="1"/>
        <end position="52"/>
    </location>
</feature>
<keyword evidence="2" id="KW-0812">Transmembrane</keyword>
<sequence length="147" mass="15405">MSDEKNEQKTAKLEELFESERADAAPGGAATTESTATEATPTGAAASAPTAALGEAEPAWLGSWGTQRPVRTTPRVRWAGIIWGLVFAAAGWFTIWTLLAEERRAAFSAWVLSLDDGGWAIAGALALGALLLIIGLTQGLKAATRPR</sequence>
<dbReference type="EMBL" id="BAABBV010000001">
    <property type="protein sequence ID" value="GAA4164085.1"/>
    <property type="molecule type" value="Genomic_DNA"/>
</dbReference>